<evidence type="ECO:0000313" key="3">
    <source>
        <dbReference type="EMBL" id="OUQ05118.1"/>
    </source>
</evidence>
<evidence type="ECO:0000256" key="1">
    <source>
        <dbReference type="SAM" id="Coils"/>
    </source>
</evidence>
<gene>
    <name evidence="3" type="ORF">B5E91_07300</name>
</gene>
<name>A0A1Y4QIN9_9FIRM</name>
<organism evidence="3 4">
    <name type="scientific">Thomasclavelia spiroformis</name>
    <dbReference type="NCBI Taxonomy" id="29348"/>
    <lineage>
        <taxon>Bacteria</taxon>
        <taxon>Bacillati</taxon>
        <taxon>Bacillota</taxon>
        <taxon>Erysipelotrichia</taxon>
        <taxon>Erysipelotrichales</taxon>
        <taxon>Coprobacillaceae</taxon>
        <taxon>Thomasclavelia</taxon>
    </lineage>
</organism>
<feature type="transmembrane region" description="Helical" evidence="2">
    <location>
        <begin position="706"/>
        <end position="725"/>
    </location>
</feature>
<keyword evidence="1" id="KW-0175">Coiled coil</keyword>
<dbReference type="InterPro" id="IPR015943">
    <property type="entry name" value="WD40/YVTN_repeat-like_dom_sf"/>
</dbReference>
<keyword evidence="2" id="KW-1133">Transmembrane helix</keyword>
<dbReference type="Gene3D" id="2.130.10.10">
    <property type="entry name" value="YVTN repeat-like/Quinoprotein amine dehydrogenase"/>
    <property type="match status" value="1"/>
</dbReference>
<dbReference type="RefSeq" id="WP_087256454.1">
    <property type="nucleotide sequence ID" value="NZ_NFKY01000001.1"/>
</dbReference>
<accession>A0A1Y4QIN9</accession>
<evidence type="ECO:0008006" key="5">
    <source>
        <dbReference type="Google" id="ProtNLM"/>
    </source>
</evidence>
<feature type="coiled-coil region" evidence="1">
    <location>
        <begin position="482"/>
        <end position="509"/>
    </location>
</feature>
<dbReference type="AlphaFoldDB" id="A0A1Y4QIN9"/>
<comment type="caution">
    <text evidence="3">The sequence shown here is derived from an EMBL/GenBank/DDBJ whole genome shotgun (WGS) entry which is preliminary data.</text>
</comment>
<keyword evidence="2" id="KW-0472">Membrane</keyword>
<reference evidence="4" key="1">
    <citation type="submission" date="2017-04" db="EMBL/GenBank/DDBJ databases">
        <title>Function of individual gut microbiota members based on whole genome sequencing of pure cultures obtained from chicken caecum.</title>
        <authorList>
            <person name="Medvecky M."/>
            <person name="Cejkova D."/>
            <person name="Polansky O."/>
            <person name="Karasova D."/>
            <person name="Kubasova T."/>
            <person name="Cizek A."/>
            <person name="Rychlik I."/>
        </authorList>
    </citation>
    <scope>NUCLEOTIDE SEQUENCE [LARGE SCALE GENOMIC DNA]</scope>
    <source>
        <strain evidence="4">An149</strain>
    </source>
</reference>
<sequence length="733" mass="83135">MKKILLSFLVIVVLVIPNNYVIALKNGIETKVTEEKTPVSVEQVTNVQSLKSGYGADPVLYDDYLYTIKTADWGSGSNGELLKINKSTMEIENRVELIGKTGYTPFITAGDEQIFVPLSDGRVQAFDAKTLVSTWVSKTPEKVGEVASHLTYHDGYLYYGIGGYSANQGDLFICVSTKDEDISQQFETKELNWVYDQGQGYYWSEAVVINDCIAFSGYDGKVVLHDLKDDKVYDTLDLGIGKITNSLFYDQETNKLVAANTNGYIVTVDVDDHDLKENTLKKSKQFNGQFSSSPVCYNGRIYIGGGAGISFTVLDLNTLEEIYSIDNIAGSCKPILSTAYASDDNHQEVQLYMINYAYDSNRQTHLYHITDNQLNKTANYQLLYTLDTSISSNYWNGNLIMDENSFYAYNGNGTIVKFGFDTNIQTEKDEQLIVNKLNKQIASLPTKDNVSIKLDNQLQEILSAYSKLSDEYKQQVVEIDKVKELEKIVDEQEKLIKKLNEDIINELNIYYISKNDESIVNELISNYEKIHQINKDYVENYQDVLDAKNIIDQLKKNIIPAIVFENIFGEDIDYMVDGMLDSDLSYHISFNGTDLKNIQDFNYGINHDSKYSQIIKNVSPNAFILDFEFKGNFPGKINFETETTLTDGQYGLYYYDNENQKIEYVKEVEVIEGKTKMTLMEGHTYFISEKLDLNTVNNLIKTGDQVTVLLPIAGLLMGIMGIYFIKKKTNKTM</sequence>
<protein>
    <recommendedName>
        <fullName evidence="5">LPXTG cell wall anchor domain-containing protein</fullName>
    </recommendedName>
</protein>
<evidence type="ECO:0000256" key="2">
    <source>
        <dbReference type="SAM" id="Phobius"/>
    </source>
</evidence>
<dbReference type="InterPro" id="IPR011047">
    <property type="entry name" value="Quinoprotein_ADH-like_sf"/>
</dbReference>
<dbReference type="EMBL" id="NFLB01000007">
    <property type="protein sequence ID" value="OUQ05118.1"/>
    <property type="molecule type" value="Genomic_DNA"/>
</dbReference>
<keyword evidence="2" id="KW-0812">Transmembrane</keyword>
<dbReference type="Proteomes" id="UP000196258">
    <property type="component" value="Unassembled WGS sequence"/>
</dbReference>
<dbReference type="SUPFAM" id="SSF50998">
    <property type="entry name" value="Quinoprotein alcohol dehydrogenase-like"/>
    <property type="match status" value="1"/>
</dbReference>
<evidence type="ECO:0000313" key="4">
    <source>
        <dbReference type="Proteomes" id="UP000196258"/>
    </source>
</evidence>
<dbReference type="NCBIfam" id="TIGR01167">
    <property type="entry name" value="LPXTG_anchor"/>
    <property type="match status" value="1"/>
</dbReference>
<proteinExistence type="predicted"/>